<sequence>MSSDPLIQELEEKKNNMSIFSKASMLNCRWTVEVLNGIFNAQMGDGTCSRKSLDVFFFLLLVFLLLLFLLFIFFLSSLIQKLLFLIFFFFFFFALDDFKMAQSGLTVFLFQDDKVSIVAVFPLAEWHDKERYEMGYGIVDFGKVDSKFAKVRVDKKRL</sequence>
<dbReference type="AlphaFoldDB" id="A0AAV4NQ36"/>
<organism evidence="2 3">
    <name type="scientific">Caerostris extrusa</name>
    <name type="common">Bark spider</name>
    <name type="synonym">Caerostris bankana</name>
    <dbReference type="NCBI Taxonomy" id="172846"/>
    <lineage>
        <taxon>Eukaryota</taxon>
        <taxon>Metazoa</taxon>
        <taxon>Ecdysozoa</taxon>
        <taxon>Arthropoda</taxon>
        <taxon>Chelicerata</taxon>
        <taxon>Arachnida</taxon>
        <taxon>Araneae</taxon>
        <taxon>Araneomorphae</taxon>
        <taxon>Entelegynae</taxon>
        <taxon>Araneoidea</taxon>
        <taxon>Araneidae</taxon>
        <taxon>Caerostris</taxon>
    </lineage>
</organism>
<protein>
    <submittedName>
        <fullName evidence="2">Uncharacterized protein</fullName>
    </submittedName>
</protein>
<gene>
    <name evidence="2" type="ORF">CEXT_405971</name>
</gene>
<evidence type="ECO:0000256" key="1">
    <source>
        <dbReference type="SAM" id="Phobius"/>
    </source>
</evidence>
<feature type="transmembrane region" description="Helical" evidence="1">
    <location>
        <begin position="78"/>
        <end position="95"/>
    </location>
</feature>
<comment type="caution">
    <text evidence="2">The sequence shown here is derived from an EMBL/GenBank/DDBJ whole genome shotgun (WGS) entry which is preliminary data.</text>
</comment>
<keyword evidence="1" id="KW-0812">Transmembrane</keyword>
<feature type="transmembrane region" description="Helical" evidence="1">
    <location>
        <begin position="53"/>
        <end position="72"/>
    </location>
</feature>
<reference evidence="2 3" key="1">
    <citation type="submission" date="2021-06" db="EMBL/GenBank/DDBJ databases">
        <title>Caerostris extrusa draft genome.</title>
        <authorList>
            <person name="Kono N."/>
            <person name="Arakawa K."/>
        </authorList>
    </citation>
    <scope>NUCLEOTIDE SEQUENCE [LARGE SCALE GENOMIC DNA]</scope>
</reference>
<dbReference type="EMBL" id="BPLR01021199">
    <property type="protein sequence ID" value="GIX87040.1"/>
    <property type="molecule type" value="Genomic_DNA"/>
</dbReference>
<name>A0AAV4NQ36_CAEEX</name>
<proteinExistence type="predicted"/>
<keyword evidence="3" id="KW-1185">Reference proteome</keyword>
<keyword evidence="1" id="KW-1133">Transmembrane helix</keyword>
<accession>A0AAV4NQ36</accession>
<evidence type="ECO:0000313" key="3">
    <source>
        <dbReference type="Proteomes" id="UP001054945"/>
    </source>
</evidence>
<keyword evidence="1" id="KW-0472">Membrane</keyword>
<dbReference type="Proteomes" id="UP001054945">
    <property type="component" value="Unassembled WGS sequence"/>
</dbReference>
<evidence type="ECO:0000313" key="2">
    <source>
        <dbReference type="EMBL" id="GIX87040.1"/>
    </source>
</evidence>